<dbReference type="Gene3D" id="2.60.120.920">
    <property type="match status" value="1"/>
</dbReference>
<feature type="region of interest" description="Disordered" evidence="1">
    <location>
        <begin position="1"/>
        <end position="54"/>
    </location>
</feature>
<comment type="caution">
    <text evidence="2">The sequence shown here is derived from an EMBL/GenBank/DDBJ whole genome shotgun (WGS) entry which is preliminary data.</text>
</comment>
<evidence type="ECO:0000313" key="2">
    <source>
        <dbReference type="EMBL" id="RIB02166.1"/>
    </source>
</evidence>
<dbReference type="EMBL" id="QKWP01002787">
    <property type="protein sequence ID" value="RIB02166.1"/>
    <property type="molecule type" value="Genomic_DNA"/>
</dbReference>
<protein>
    <submittedName>
        <fullName evidence="2">Uncharacterized protein</fullName>
    </submittedName>
</protein>
<feature type="compositionally biased region" description="Low complexity" evidence="1">
    <location>
        <begin position="39"/>
        <end position="54"/>
    </location>
</feature>
<feature type="compositionally biased region" description="Basic and acidic residues" evidence="1">
    <location>
        <begin position="24"/>
        <end position="38"/>
    </location>
</feature>
<proteinExistence type="predicted"/>
<dbReference type="Proteomes" id="UP000266673">
    <property type="component" value="Unassembled WGS sequence"/>
</dbReference>
<accession>A0A397U544</accession>
<evidence type="ECO:0000313" key="3">
    <source>
        <dbReference type="Proteomes" id="UP000266673"/>
    </source>
</evidence>
<keyword evidence="3" id="KW-1185">Reference proteome</keyword>
<dbReference type="AlphaFoldDB" id="A0A397U544"/>
<dbReference type="InterPro" id="IPR043136">
    <property type="entry name" value="B30.2/SPRY_sf"/>
</dbReference>
<sequence>MYKKKGKRTNTDTSLNFNTLKCPKQLDDQDVKSNERRTSISSKPIPSTSASTSSVTTSTSVASAAIASFTSASSRLASSTSLSSTSTLSTITMSQNRKRKEKGYIILYNLVLGYCFKGTQDTADSRIINKVLNVMQNNSAQLKQLSRDHARLEFLIREQQTQLGEVLKKFEIIDEFDNVKKGKGKKPSKNPADICFQNAARKLAHELFHSHVQISNERIKEQLKKMLESDEECTEQLQKLNDKGVLFNIFWNDKLSSEVVSRGIACHLYSNFKGILYPCVGFRSQSGSIEVNFGNENFKYSDACSNLAKKSNPDNPNSNTFLSLIIKYVFVSDEEYTQANAIWTQAVLETIFDEEYLLPKIDADVVDVWIQKLNVEEYCFAKRFCKFSCNNELSSGDGNENDHKSDSNYEE</sequence>
<name>A0A397U544_9GLOM</name>
<gene>
    <name evidence="2" type="ORF">C2G38_2292258</name>
</gene>
<evidence type="ECO:0000256" key="1">
    <source>
        <dbReference type="SAM" id="MobiDB-lite"/>
    </source>
</evidence>
<reference evidence="2 3" key="1">
    <citation type="submission" date="2018-06" db="EMBL/GenBank/DDBJ databases">
        <title>Comparative genomics reveals the genomic features of Rhizophagus irregularis, R. cerebriforme, R. diaphanum and Gigaspora rosea, and their symbiotic lifestyle signature.</title>
        <authorList>
            <person name="Morin E."/>
            <person name="San Clemente H."/>
            <person name="Chen E.C.H."/>
            <person name="De La Providencia I."/>
            <person name="Hainaut M."/>
            <person name="Kuo A."/>
            <person name="Kohler A."/>
            <person name="Murat C."/>
            <person name="Tang N."/>
            <person name="Roy S."/>
            <person name="Loubradou J."/>
            <person name="Henrissat B."/>
            <person name="Grigoriev I.V."/>
            <person name="Corradi N."/>
            <person name="Roux C."/>
            <person name="Martin F.M."/>
        </authorList>
    </citation>
    <scope>NUCLEOTIDE SEQUENCE [LARGE SCALE GENOMIC DNA]</scope>
    <source>
        <strain evidence="2 3">DAOM 194757</strain>
    </source>
</reference>
<dbReference type="OrthoDB" id="2444257at2759"/>
<organism evidence="2 3">
    <name type="scientific">Gigaspora rosea</name>
    <dbReference type="NCBI Taxonomy" id="44941"/>
    <lineage>
        <taxon>Eukaryota</taxon>
        <taxon>Fungi</taxon>
        <taxon>Fungi incertae sedis</taxon>
        <taxon>Mucoromycota</taxon>
        <taxon>Glomeromycotina</taxon>
        <taxon>Glomeromycetes</taxon>
        <taxon>Diversisporales</taxon>
        <taxon>Gigasporaceae</taxon>
        <taxon>Gigaspora</taxon>
    </lineage>
</organism>